<feature type="compositionally biased region" description="Polar residues" evidence="1">
    <location>
        <begin position="253"/>
        <end position="272"/>
    </location>
</feature>
<organism evidence="3 4">
    <name type="scientific">Merluccius polli</name>
    <name type="common">Benguela hake</name>
    <name type="synonym">Merluccius cadenati</name>
    <dbReference type="NCBI Taxonomy" id="89951"/>
    <lineage>
        <taxon>Eukaryota</taxon>
        <taxon>Metazoa</taxon>
        <taxon>Chordata</taxon>
        <taxon>Craniata</taxon>
        <taxon>Vertebrata</taxon>
        <taxon>Euteleostomi</taxon>
        <taxon>Actinopterygii</taxon>
        <taxon>Neopterygii</taxon>
        <taxon>Teleostei</taxon>
        <taxon>Neoteleostei</taxon>
        <taxon>Acanthomorphata</taxon>
        <taxon>Zeiogadaria</taxon>
        <taxon>Gadariae</taxon>
        <taxon>Gadiformes</taxon>
        <taxon>Gadoidei</taxon>
        <taxon>Merlucciidae</taxon>
        <taxon>Merluccius</taxon>
    </lineage>
</organism>
<gene>
    <name evidence="3" type="ORF">N1851_026071</name>
</gene>
<feature type="domain" description="MADF" evidence="2">
    <location>
        <begin position="39"/>
        <end position="126"/>
    </location>
</feature>
<sequence length="272" mass="30999">MKNSRKFNWMTADSQDETTMTAAKKAKEMGKWTHEAETRFVEMWQQYPVLYDVTSKDYHDRVKKEKCWQEIAVDLELPVAELQLKAASSTDPITEKIPKYQKQMMTKCQRPWRRTMRTKKVRMRYPAPSEPSTNPTLPLVVQEQSSRGTARNKARATKGKACDLEAEKVEILRAVSQTMLGTRQDVGGIRSAKDSKYDTKRVCIHHCIIVIAQPFVDSCCYDNMRRDRCCRDAAEKGSKLDVAAAASKRPVKQKSSVTDAATNHDSQQQSSS</sequence>
<accession>A0AA47MCQ0</accession>
<evidence type="ECO:0000259" key="2">
    <source>
        <dbReference type="PROSITE" id="PS51029"/>
    </source>
</evidence>
<dbReference type="AlphaFoldDB" id="A0AA47MCQ0"/>
<evidence type="ECO:0000256" key="1">
    <source>
        <dbReference type="SAM" id="MobiDB-lite"/>
    </source>
</evidence>
<dbReference type="InterPro" id="IPR039353">
    <property type="entry name" value="TF_Adf1"/>
</dbReference>
<dbReference type="EMBL" id="JAOPHQ010004853">
    <property type="protein sequence ID" value="KAK0137739.1"/>
    <property type="molecule type" value="Genomic_DNA"/>
</dbReference>
<evidence type="ECO:0000313" key="4">
    <source>
        <dbReference type="Proteomes" id="UP001174136"/>
    </source>
</evidence>
<comment type="caution">
    <text evidence="3">The sequence shown here is derived from an EMBL/GenBank/DDBJ whole genome shotgun (WGS) entry which is preliminary data.</text>
</comment>
<evidence type="ECO:0000313" key="3">
    <source>
        <dbReference type="EMBL" id="KAK0137739.1"/>
    </source>
</evidence>
<dbReference type="PANTHER" id="PTHR12243:SF67">
    <property type="entry name" value="COREPRESSOR OF PANGOLIN, ISOFORM A-RELATED"/>
    <property type="match status" value="1"/>
</dbReference>
<feature type="region of interest" description="Disordered" evidence="1">
    <location>
        <begin position="241"/>
        <end position="272"/>
    </location>
</feature>
<name>A0AA47MCQ0_MERPO</name>
<dbReference type="PANTHER" id="PTHR12243">
    <property type="entry name" value="MADF DOMAIN TRANSCRIPTION FACTOR"/>
    <property type="match status" value="1"/>
</dbReference>
<proteinExistence type="predicted"/>
<dbReference type="InterPro" id="IPR006578">
    <property type="entry name" value="MADF-dom"/>
</dbReference>
<dbReference type="PROSITE" id="PS51029">
    <property type="entry name" value="MADF"/>
    <property type="match status" value="1"/>
</dbReference>
<keyword evidence="4" id="KW-1185">Reference proteome</keyword>
<protein>
    <recommendedName>
        <fullName evidence="2">MADF domain-containing protein</fullName>
    </recommendedName>
</protein>
<reference evidence="3" key="1">
    <citation type="journal article" date="2023" name="Front. Mar. Sci.">
        <title>A new Merluccius polli reference genome to investigate the effects of global change in West African waters.</title>
        <authorList>
            <person name="Mateo J.L."/>
            <person name="Blanco-Fernandez C."/>
            <person name="Garcia-Vazquez E."/>
            <person name="Machado-Schiaffino G."/>
        </authorList>
    </citation>
    <scope>NUCLEOTIDE SEQUENCE</scope>
    <source>
        <strain evidence="3">C29</strain>
        <tissue evidence="3">Fin</tissue>
    </source>
</reference>
<dbReference type="Pfam" id="PF10545">
    <property type="entry name" value="MADF_DNA_bdg"/>
    <property type="match status" value="1"/>
</dbReference>
<dbReference type="Proteomes" id="UP001174136">
    <property type="component" value="Unassembled WGS sequence"/>
</dbReference>